<organism evidence="1 2">
    <name type="scientific">Aphis craccivora</name>
    <name type="common">Cowpea aphid</name>
    <dbReference type="NCBI Taxonomy" id="307492"/>
    <lineage>
        <taxon>Eukaryota</taxon>
        <taxon>Metazoa</taxon>
        <taxon>Ecdysozoa</taxon>
        <taxon>Arthropoda</taxon>
        <taxon>Hexapoda</taxon>
        <taxon>Insecta</taxon>
        <taxon>Pterygota</taxon>
        <taxon>Neoptera</taxon>
        <taxon>Paraneoptera</taxon>
        <taxon>Hemiptera</taxon>
        <taxon>Sternorrhyncha</taxon>
        <taxon>Aphidomorpha</taxon>
        <taxon>Aphidoidea</taxon>
        <taxon>Aphididae</taxon>
        <taxon>Aphidini</taxon>
        <taxon>Aphis</taxon>
        <taxon>Aphis</taxon>
    </lineage>
</organism>
<evidence type="ECO:0000313" key="1">
    <source>
        <dbReference type="EMBL" id="KAF0757421.1"/>
    </source>
</evidence>
<gene>
    <name evidence="1" type="ORF">FWK35_00020063</name>
</gene>
<name>A0A6G0YK32_APHCR</name>
<sequence length="119" mass="14319">MTNQPIKDKEFYLNSGNLFSDKIGHITRRKDFREYLDRKGVLDKFTEIFMELYECPVMEFPNIEYIRKMMVKPNPDEEQISKIKTKLVEAYSFRDYLKTENEHLRGVLTDNHTMSVEEE</sequence>
<dbReference type="OrthoDB" id="524165at2759"/>
<comment type="caution">
    <text evidence="1">The sequence shown here is derived from an EMBL/GenBank/DDBJ whole genome shotgun (WGS) entry which is preliminary data.</text>
</comment>
<proteinExistence type="predicted"/>
<reference evidence="1 2" key="1">
    <citation type="submission" date="2019-08" db="EMBL/GenBank/DDBJ databases">
        <title>Whole genome of Aphis craccivora.</title>
        <authorList>
            <person name="Voronova N.V."/>
            <person name="Shulinski R.S."/>
            <person name="Bandarenka Y.V."/>
            <person name="Zhorov D.G."/>
            <person name="Warner D."/>
        </authorList>
    </citation>
    <scope>NUCLEOTIDE SEQUENCE [LARGE SCALE GENOMIC DNA]</scope>
    <source>
        <strain evidence="1">180601</strain>
        <tissue evidence="1">Whole Body</tissue>
    </source>
</reference>
<dbReference type="EMBL" id="VUJU01003584">
    <property type="protein sequence ID" value="KAF0757421.1"/>
    <property type="molecule type" value="Genomic_DNA"/>
</dbReference>
<dbReference type="AlphaFoldDB" id="A0A6G0YK32"/>
<keyword evidence="2" id="KW-1185">Reference proteome</keyword>
<dbReference type="Proteomes" id="UP000478052">
    <property type="component" value="Unassembled WGS sequence"/>
</dbReference>
<accession>A0A6G0YK32</accession>
<protein>
    <submittedName>
        <fullName evidence="1">c-Myc-binding protein-like</fullName>
    </submittedName>
</protein>
<evidence type="ECO:0000313" key="2">
    <source>
        <dbReference type="Proteomes" id="UP000478052"/>
    </source>
</evidence>